<gene>
    <name evidence="2" type="ORF">BJ322DRAFT_1016313</name>
</gene>
<evidence type="ECO:0000313" key="2">
    <source>
        <dbReference type="EMBL" id="KAF9792588.1"/>
    </source>
</evidence>
<dbReference type="Proteomes" id="UP000736335">
    <property type="component" value="Unassembled WGS sequence"/>
</dbReference>
<protein>
    <submittedName>
        <fullName evidence="2">Uncharacterized protein</fullName>
    </submittedName>
</protein>
<sequence>MFFASLLFLLVTLFLLLWAKLHRICVLEVSDRSAAHLLMDDSDIRLANVVLAIFRGHIRFRLCKELDPDISMDREEYRSANTFHPPGSLTQDWAAMTHAALCSTKQIIKHSKDYSSIDGEINLRLFIQSVILSTFLHLFFDLPATPTNIEDVVWIVSETRQAKNQGQQACISSPELSRLAKSSPNPRGVFALLSVMQSLVLAAVCTLEPKGEKIPFLRQAGILLLDPISPERGVAQLVEKVKRSNPPVQFIRGRLPLPLSISCNMDFFIPTDLLPPSPCIPGPDGRCASWLHKAALPDRPACGEEWLIHATTIILSAIETQIRQAHLTVDGDRQGPEAWEDWVLRRSRV</sequence>
<feature type="chain" id="PRO_5040131203" evidence="1">
    <location>
        <begin position="20"/>
        <end position="349"/>
    </location>
</feature>
<comment type="caution">
    <text evidence="2">The sequence shown here is derived from an EMBL/GenBank/DDBJ whole genome shotgun (WGS) entry which is preliminary data.</text>
</comment>
<proteinExistence type="predicted"/>
<reference evidence="2" key="1">
    <citation type="journal article" date="2020" name="Nat. Commun.">
        <title>Large-scale genome sequencing of mycorrhizal fungi provides insights into the early evolution of symbiotic traits.</title>
        <authorList>
            <person name="Miyauchi S."/>
            <person name="Kiss E."/>
            <person name="Kuo A."/>
            <person name="Drula E."/>
            <person name="Kohler A."/>
            <person name="Sanchez-Garcia M."/>
            <person name="Morin E."/>
            <person name="Andreopoulos B."/>
            <person name="Barry K.W."/>
            <person name="Bonito G."/>
            <person name="Buee M."/>
            <person name="Carver A."/>
            <person name="Chen C."/>
            <person name="Cichocki N."/>
            <person name="Clum A."/>
            <person name="Culley D."/>
            <person name="Crous P.W."/>
            <person name="Fauchery L."/>
            <person name="Girlanda M."/>
            <person name="Hayes R.D."/>
            <person name="Keri Z."/>
            <person name="LaButti K."/>
            <person name="Lipzen A."/>
            <person name="Lombard V."/>
            <person name="Magnuson J."/>
            <person name="Maillard F."/>
            <person name="Murat C."/>
            <person name="Nolan M."/>
            <person name="Ohm R.A."/>
            <person name="Pangilinan J."/>
            <person name="Pereira M.F."/>
            <person name="Perotto S."/>
            <person name="Peter M."/>
            <person name="Pfister S."/>
            <person name="Riley R."/>
            <person name="Sitrit Y."/>
            <person name="Stielow J.B."/>
            <person name="Szollosi G."/>
            <person name="Zifcakova L."/>
            <person name="Stursova M."/>
            <person name="Spatafora J.W."/>
            <person name="Tedersoo L."/>
            <person name="Vaario L.M."/>
            <person name="Yamada A."/>
            <person name="Yan M."/>
            <person name="Wang P."/>
            <person name="Xu J."/>
            <person name="Bruns T."/>
            <person name="Baldrian P."/>
            <person name="Vilgalys R."/>
            <person name="Dunand C."/>
            <person name="Henrissat B."/>
            <person name="Grigoriev I.V."/>
            <person name="Hibbett D."/>
            <person name="Nagy L.G."/>
            <person name="Martin F.M."/>
        </authorList>
    </citation>
    <scope>NUCLEOTIDE SEQUENCE</scope>
    <source>
        <strain evidence="2">UH-Tt-Lm1</strain>
    </source>
</reference>
<accession>A0A9P6LCS2</accession>
<dbReference type="AlphaFoldDB" id="A0A9P6LCS2"/>
<name>A0A9P6LCS2_9AGAM</name>
<keyword evidence="1" id="KW-0732">Signal</keyword>
<keyword evidence="3" id="KW-1185">Reference proteome</keyword>
<reference evidence="2" key="2">
    <citation type="submission" date="2020-11" db="EMBL/GenBank/DDBJ databases">
        <authorList>
            <consortium name="DOE Joint Genome Institute"/>
            <person name="Kuo A."/>
            <person name="Miyauchi S."/>
            <person name="Kiss E."/>
            <person name="Drula E."/>
            <person name="Kohler A."/>
            <person name="Sanchez-Garcia M."/>
            <person name="Andreopoulos B."/>
            <person name="Barry K.W."/>
            <person name="Bonito G."/>
            <person name="Buee M."/>
            <person name="Carver A."/>
            <person name="Chen C."/>
            <person name="Cichocki N."/>
            <person name="Clum A."/>
            <person name="Culley D."/>
            <person name="Crous P.W."/>
            <person name="Fauchery L."/>
            <person name="Girlanda M."/>
            <person name="Hayes R."/>
            <person name="Keri Z."/>
            <person name="Labutti K."/>
            <person name="Lipzen A."/>
            <person name="Lombard V."/>
            <person name="Magnuson J."/>
            <person name="Maillard F."/>
            <person name="Morin E."/>
            <person name="Murat C."/>
            <person name="Nolan M."/>
            <person name="Ohm R."/>
            <person name="Pangilinan J."/>
            <person name="Pereira M."/>
            <person name="Perotto S."/>
            <person name="Peter M."/>
            <person name="Riley R."/>
            <person name="Sitrit Y."/>
            <person name="Stielow B."/>
            <person name="Szollosi G."/>
            <person name="Zifcakova L."/>
            <person name="Stursova M."/>
            <person name="Spatafora J.W."/>
            <person name="Tedersoo L."/>
            <person name="Vaario L.-M."/>
            <person name="Yamada A."/>
            <person name="Yan M."/>
            <person name="Wang P."/>
            <person name="Xu J."/>
            <person name="Bruns T."/>
            <person name="Baldrian P."/>
            <person name="Vilgalys R."/>
            <person name="Henrissat B."/>
            <person name="Grigoriev I.V."/>
            <person name="Hibbett D."/>
            <person name="Nagy L.G."/>
            <person name="Martin F.M."/>
        </authorList>
    </citation>
    <scope>NUCLEOTIDE SEQUENCE</scope>
    <source>
        <strain evidence="2">UH-Tt-Lm1</strain>
    </source>
</reference>
<dbReference type="OrthoDB" id="10453689at2759"/>
<evidence type="ECO:0000256" key="1">
    <source>
        <dbReference type="SAM" id="SignalP"/>
    </source>
</evidence>
<feature type="signal peptide" evidence="1">
    <location>
        <begin position="1"/>
        <end position="19"/>
    </location>
</feature>
<organism evidence="2 3">
    <name type="scientific">Thelephora terrestris</name>
    <dbReference type="NCBI Taxonomy" id="56493"/>
    <lineage>
        <taxon>Eukaryota</taxon>
        <taxon>Fungi</taxon>
        <taxon>Dikarya</taxon>
        <taxon>Basidiomycota</taxon>
        <taxon>Agaricomycotina</taxon>
        <taxon>Agaricomycetes</taxon>
        <taxon>Thelephorales</taxon>
        <taxon>Thelephoraceae</taxon>
        <taxon>Thelephora</taxon>
    </lineage>
</organism>
<dbReference type="EMBL" id="WIUZ02000001">
    <property type="protein sequence ID" value="KAF9792588.1"/>
    <property type="molecule type" value="Genomic_DNA"/>
</dbReference>
<evidence type="ECO:0000313" key="3">
    <source>
        <dbReference type="Proteomes" id="UP000736335"/>
    </source>
</evidence>